<accession>A0A9P4Y0B2</accession>
<keyword evidence="3" id="KW-1185">Reference proteome</keyword>
<dbReference type="AlphaFoldDB" id="A0A9P4Y0B2"/>
<organism evidence="2 3">
    <name type="scientific">Cryphonectria parasitica (strain ATCC 38755 / EP155)</name>
    <dbReference type="NCBI Taxonomy" id="660469"/>
    <lineage>
        <taxon>Eukaryota</taxon>
        <taxon>Fungi</taxon>
        <taxon>Dikarya</taxon>
        <taxon>Ascomycota</taxon>
        <taxon>Pezizomycotina</taxon>
        <taxon>Sordariomycetes</taxon>
        <taxon>Sordariomycetidae</taxon>
        <taxon>Diaporthales</taxon>
        <taxon>Cryphonectriaceae</taxon>
        <taxon>Cryphonectria-Endothia species complex</taxon>
        <taxon>Cryphonectria</taxon>
    </lineage>
</organism>
<dbReference type="EMBL" id="MU032348">
    <property type="protein sequence ID" value="KAF3764632.1"/>
    <property type="molecule type" value="Genomic_DNA"/>
</dbReference>
<reference evidence="2" key="1">
    <citation type="journal article" date="2020" name="Phytopathology">
        <title>Genome sequence of the chestnut blight fungus Cryphonectria parasitica EP155: A fundamental resource for an archetypical invasive plant pathogen.</title>
        <authorList>
            <person name="Crouch J.A."/>
            <person name="Dawe A."/>
            <person name="Aerts A."/>
            <person name="Barry K."/>
            <person name="Churchill A.C.L."/>
            <person name="Grimwood J."/>
            <person name="Hillman B."/>
            <person name="Milgroom M.G."/>
            <person name="Pangilinan J."/>
            <person name="Smith M."/>
            <person name="Salamov A."/>
            <person name="Schmutz J."/>
            <person name="Yadav J."/>
            <person name="Grigoriev I.V."/>
            <person name="Nuss D."/>
        </authorList>
    </citation>
    <scope>NUCLEOTIDE SEQUENCE</scope>
    <source>
        <strain evidence="2">EP155</strain>
    </source>
</reference>
<dbReference type="Proteomes" id="UP000803844">
    <property type="component" value="Unassembled WGS sequence"/>
</dbReference>
<dbReference type="RefSeq" id="XP_040775593.1">
    <property type="nucleotide sequence ID" value="XM_040919675.1"/>
</dbReference>
<gene>
    <name evidence="2" type="ORF">M406DRAFT_322669</name>
</gene>
<evidence type="ECO:0000313" key="2">
    <source>
        <dbReference type="EMBL" id="KAF3764632.1"/>
    </source>
</evidence>
<comment type="caution">
    <text evidence="2">The sequence shown here is derived from an EMBL/GenBank/DDBJ whole genome shotgun (WGS) entry which is preliminary data.</text>
</comment>
<dbReference type="GeneID" id="63836804"/>
<name>A0A9P4Y0B2_CRYP1</name>
<protein>
    <submittedName>
        <fullName evidence="2">Uncharacterized protein</fullName>
    </submittedName>
</protein>
<evidence type="ECO:0000313" key="3">
    <source>
        <dbReference type="Proteomes" id="UP000803844"/>
    </source>
</evidence>
<sequence length="74" mass="8075">MSCEGDTKQAPLYMGFDAFSAASFLNIAEDIHETNTDDDISEKVYKRYVPKIIEDDPASEGSAAGRKSPEAKNS</sequence>
<proteinExistence type="predicted"/>
<feature type="region of interest" description="Disordered" evidence="1">
    <location>
        <begin position="55"/>
        <end position="74"/>
    </location>
</feature>
<evidence type="ECO:0000256" key="1">
    <source>
        <dbReference type="SAM" id="MobiDB-lite"/>
    </source>
</evidence>